<accession>A0A553HJN2</accession>
<dbReference type="InterPro" id="IPR053278">
    <property type="entry name" value="Pre-60S_factor_ECM1"/>
</dbReference>
<feature type="compositionally biased region" description="Basic residues" evidence="7">
    <location>
        <begin position="1"/>
        <end position="21"/>
    </location>
</feature>
<feature type="compositionally biased region" description="Basic and acidic residues" evidence="7">
    <location>
        <begin position="158"/>
        <end position="181"/>
    </location>
</feature>
<evidence type="ECO:0008006" key="10">
    <source>
        <dbReference type="Google" id="ProtNLM"/>
    </source>
</evidence>
<keyword evidence="3" id="KW-0813">Transport</keyword>
<sequence length="188" mass="20532">MAKGTIAKKKKAPSLHSRAARRATSPGIDTDKSLKNVQPPPDDSVDHRPSILAIHHGAGVSKKQKKGRAVSSKARKRHEKAQDRAAAVMERTEKKAALSKDSSRTIQTRRKVWEEINQDISSKSSNKTKTAPPKTTASHDEDDSTEESELDEEMGEAGGEHGRHQQGDTGHVDATETRIDQDDQDGIS</sequence>
<feature type="compositionally biased region" description="Acidic residues" evidence="7">
    <location>
        <begin position="140"/>
        <end position="155"/>
    </location>
</feature>
<evidence type="ECO:0000256" key="1">
    <source>
        <dbReference type="ARBA" id="ARBA00004123"/>
    </source>
</evidence>
<reference evidence="9" key="1">
    <citation type="submission" date="2019-06" db="EMBL/GenBank/DDBJ databases">
        <title>Draft genome sequence of the griseofulvin-producing fungus Xylaria cubensis strain G536.</title>
        <authorList>
            <person name="Mead M.E."/>
            <person name="Raja H.A."/>
            <person name="Steenwyk J.L."/>
            <person name="Knowles S.L."/>
            <person name="Oberlies N.H."/>
            <person name="Rokas A."/>
        </authorList>
    </citation>
    <scope>NUCLEOTIDE SEQUENCE [LARGE SCALE GENOMIC DNA]</scope>
    <source>
        <strain evidence="9">G536</strain>
    </source>
</reference>
<feature type="compositionally biased region" description="Low complexity" evidence="7">
    <location>
        <begin position="121"/>
        <end position="136"/>
    </location>
</feature>
<feature type="region of interest" description="Disordered" evidence="7">
    <location>
        <begin position="1"/>
        <end position="188"/>
    </location>
</feature>
<evidence type="ECO:0000256" key="6">
    <source>
        <dbReference type="ARBA" id="ARBA00023242"/>
    </source>
</evidence>
<keyword evidence="5" id="KW-0690">Ribosome biogenesis</keyword>
<evidence type="ECO:0000256" key="2">
    <source>
        <dbReference type="ARBA" id="ARBA00004496"/>
    </source>
</evidence>
<proteinExistence type="predicted"/>
<dbReference type="GO" id="GO:0030687">
    <property type="term" value="C:preribosome, large subunit precursor"/>
    <property type="evidence" value="ECO:0007669"/>
    <property type="project" value="TreeGrafter"/>
</dbReference>
<keyword evidence="6" id="KW-0539">Nucleus</keyword>
<dbReference type="Proteomes" id="UP000319160">
    <property type="component" value="Unassembled WGS sequence"/>
</dbReference>
<evidence type="ECO:0000256" key="3">
    <source>
        <dbReference type="ARBA" id="ARBA00022448"/>
    </source>
</evidence>
<evidence type="ECO:0000256" key="7">
    <source>
        <dbReference type="SAM" id="MobiDB-lite"/>
    </source>
</evidence>
<evidence type="ECO:0000313" key="8">
    <source>
        <dbReference type="EMBL" id="TRX88133.1"/>
    </source>
</evidence>
<keyword evidence="9" id="KW-1185">Reference proteome</keyword>
<dbReference type="EMBL" id="VFLP01000099">
    <property type="protein sequence ID" value="TRX88133.1"/>
    <property type="molecule type" value="Genomic_DNA"/>
</dbReference>
<evidence type="ECO:0000256" key="5">
    <source>
        <dbReference type="ARBA" id="ARBA00022517"/>
    </source>
</evidence>
<feature type="compositionally biased region" description="Basic residues" evidence="7">
    <location>
        <begin position="62"/>
        <end position="79"/>
    </location>
</feature>
<dbReference type="PANTHER" id="PTHR28280">
    <property type="entry name" value="SHUTTLING PRE-60S FACTOR ECM1"/>
    <property type="match status" value="1"/>
</dbReference>
<name>A0A553HJN2_9PEZI</name>
<dbReference type="GO" id="GO:0005737">
    <property type="term" value="C:cytoplasm"/>
    <property type="evidence" value="ECO:0007669"/>
    <property type="project" value="UniProtKB-SubCell"/>
</dbReference>
<feature type="compositionally biased region" description="Basic and acidic residues" evidence="7">
    <location>
        <begin position="90"/>
        <end position="103"/>
    </location>
</feature>
<dbReference type="PANTHER" id="PTHR28280:SF1">
    <property type="entry name" value="SHUTTLING PRE-60S FACTOR ECM1"/>
    <property type="match status" value="1"/>
</dbReference>
<comment type="caution">
    <text evidence="8">The sequence shown here is derived from an EMBL/GenBank/DDBJ whole genome shotgun (WGS) entry which is preliminary data.</text>
</comment>
<evidence type="ECO:0000313" key="9">
    <source>
        <dbReference type="Proteomes" id="UP000319160"/>
    </source>
</evidence>
<evidence type="ECO:0000256" key="4">
    <source>
        <dbReference type="ARBA" id="ARBA00022490"/>
    </source>
</evidence>
<keyword evidence="4" id="KW-0963">Cytoplasm</keyword>
<protein>
    <recommendedName>
        <fullName evidence="10">Alb1-domain-containing protein</fullName>
    </recommendedName>
</protein>
<gene>
    <name evidence="8" type="ORF">FHL15_010979</name>
</gene>
<dbReference type="InterPro" id="IPR022784">
    <property type="entry name" value="Ribosome_bgen_Alb1"/>
</dbReference>
<dbReference type="GO" id="GO:0005730">
    <property type="term" value="C:nucleolus"/>
    <property type="evidence" value="ECO:0007669"/>
    <property type="project" value="TreeGrafter"/>
</dbReference>
<dbReference type="OrthoDB" id="5304887at2759"/>
<dbReference type="GO" id="GO:0000055">
    <property type="term" value="P:ribosomal large subunit export from nucleus"/>
    <property type="evidence" value="ECO:0007669"/>
    <property type="project" value="TreeGrafter"/>
</dbReference>
<organism evidence="8 9">
    <name type="scientific">Xylaria flabelliformis</name>
    <dbReference type="NCBI Taxonomy" id="2512241"/>
    <lineage>
        <taxon>Eukaryota</taxon>
        <taxon>Fungi</taxon>
        <taxon>Dikarya</taxon>
        <taxon>Ascomycota</taxon>
        <taxon>Pezizomycotina</taxon>
        <taxon>Sordariomycetes</taxon>
        <taxon>Xylariomycetidae</taxon>
        <taxon>Xylariales</taxon>
        <taxon>Xylariaceae</taxon>
        <taxon>Xylaria</taxon>
    </lineage>
</organism>
<dbReference type="Pfam" id="PF09135">
    <property type="entry name" value="Alb1"/>
    <property type="match status" value="1"/>
</dbReference>
<dbReference type="AlphaFoldDB" id="A0A553HJN2"/>
<comment type="subcellular location">
    <subcellularLocation>
        <location evidence="2">Cytoplasm</location>
    </subcellularLocation>
    <subcellularLocation>
        <location evidence="1">Nucleus</location>
    </subcellularLocation>
</comment>